<protein>
    <recommendedName>
        <fullName evidence="1">F-box domain-containing protein</fullName>
    </recommendedName>
</protein>
<dbReference type="InterPro" id="IPR036047">
    <property type="entry name" value="F-box-like_dom_sf"/>
</dbReference>
<comment type="caution">
    <text evidence="2">The sequence shown here is derived from an EMBL/GenBank/DDBJ whole genome shotgun (WGS) entry which is preliminary data.</text>
</comment>
<gene>
    <name evidence="2" type="ORF">MSAN_01544900</name>
</gene>
<dbReference type="OrthoDB" id="3015771at2759"/>
<name>A0A8H6Y3N4_9AGAR</name>
<dbReference type="Proteomes" id="UP000623467">
    <property type="component" value="Unassembled WGS sequence"/>
</dbReference>
<dbReference type="EMBL" id="JACAZH010000012">
    <property type="protein sequence ID" value="KAF7353550.1"/>
    <property type="molecule type" value="Genomic_DNA"/>
</dbReference>
<dbReference type="SUPFAM" id="SSF81383">
    <property type="entry name" value="F-box domain"/>
    <property type="match status" value="1"/>
</dbReference>
<feature type="domain" description="F-box" evidence="1">
    <location>
        <begin position="1"/>
        <end position="46"/>
    </location>
</feature>
<evidence type="ECO:0000259" key="1">
    <source>
        <dbReference type="PROSITE" id="PS50181"/>
    </source>
</evidence>
<dbReference type="AlphaFoldDB" id="A0A8H6Y3N4"/>
<evidence type="ECO:0000313" key="3">
    <source>
        <dbReference type="Proteomes" id="UP000623467"/>
    </source>
</evidence>
<dbReference type="PROSITE" id="PS50181">
    <property type="entry name" value="FBOX"/>
    <property type="match status" value="1"/>
</dbReference>
<organism evidence="2 3">
    <name type="scientific">Mycena sanguinolenta</name>
    <dbReference type="NCBI Taxonomy" id="230812"/>
    <lineage>
        <taxon>Eukaryota</taxon>
        <taxon>Fungi</taxon>
        <taxon>Dikarya</taxon>
        <taxon>Basidiomycota</taxon>
        <taxon>Agaricomycotina</taxon>
        <taxon>Agaricomycetes</taxon>
        <taxon>Agaricomycetidae</taxon>
        <taxon>Agaricales</taxon>
        <taxon>Marasmiineae</taxon>
        <taxon>Mycenaceae</taxon>
        <taxon>Mycena</taxon>
    </lineage>
</organism>
<reference evidence="2" key="1">
    <citation type="submission" date="2020-05" db="EMBL/GenBank/DDBJ databases">
        <title>Mycena genomes resolve the evolution of fungal bioluminescence.</title>
        <authorList>
            <person name="Tsai I.J."/>
        </authorList>
    </citation>
    <scope>NUCLEOTIDE SEQUENCE</scope>
    <source>
        <strain evidence="2">160909Yilan</strain>
    </source>
</reference>
<keyword evidence="3" id="KW-1185">Reference proteome</keyword>
<sequence length="462" mass="51011">MSFEALGEEVLLRIFCFCDIYTVLTLSAINKALRRIALAKQLWLSLVLDAMSRDALKLPPPNREKLEYLSTPELIAAVKNAVAGPGSLWDSAPDESSSLTMTTVRIPLDGMEHRPEARLLPGARYLLLHSTSTTQDTLYLYDVWSARRVWYHLMLPCKMCEVDLVPGGAIARVCFVQWAVHPNTHTLHVEEVDLTTGASHELFNFSLGSIVFAATPRAIVGDFLLVSVQHSRFINAKLVLINWRASTFVSLNRNGLYYIQLIPGYILSTYQETSPPHGHILAATALEAFSDRWQMLTDNGAGLAAQLEAGFSSTIMINNLNITTQERLEYSGRPIRFESVAVTPDALHVDAYDISVYGSHFCQSPPPPRSVTLMERIGNLMNITARRGEALPVPIQVLPGARVLLLYRFTPGQGQAGSKFRLMSARVSNALPLEFPRAIPSHSGNSISVVYRQRKGPGADAA</sequence>
<proteinExistence type="predicted"/>
<dbReference type="InterPro" id="IPR001810">
    <property type="entry name" value="F-box_dom"/>
</dbReference>
<evidence type="ECO:0000313" key="2">
    <source>
        <dbReference type="EMBL" id="KAF7353550.1"/>
    </source>
</evidence>
<accession>A0A8H6Y3N4</accession>